<dbReference type="InterPro" id="IPR023302">
    <property type="entry name" value="Pept_S9A_N"/>
</dbReference>
<dbReference type="AlphaFoldDB" id="A0AAD5X9T8"/>
<organism evidence="3 4">
    <name type="scientific">Physocladia obscura</name>
    <dbReference type="NCBI Taxonomy" id="109957"/>
    <lineage>
        <taxon>Eukaryota</taxon>
        <taxon>Fungi</taxon>
        <taxon>Fungi incertae sedis</taxon>
        <taxon>Chytridiomycota</taxon>
        <taxon>Chytridiomycota incertae sedis</taxon>
        <taxon>Chytridiomycetes</taxon>
        <taxon>Chytridiales</taxon>
        <taxon>Chytriomycetaceae</taxon>
        <taxon>Physocladia</taxon>
    </lineage>
</organism>
<dbReference type="InterPro" id="IPR051543">
    <property type="entry name" value="Serine_Peptidase_S9A"/>
</dbReference>
<dbReference type="GO" id="GO:0004252">
    <property type="term" value="F:serine-type endopeptidase activity"/>
    <property type="evidence" value="ECO:0007669"/>
    <property type="project" value="InterPro"/>
</dbReference>
<name>A0AAD5X9T8_9FUNG</name>
<feature type="domain" description="Peptidase S9A N-terminal" evidence="2">
    <location>
        <begin position="14"/>
        <end position="181"/>
    </location>
</feature>
<dbReference type="EMBL" id="JADGJH010001682">
    <property type="protein sequence ID" value="KAJ3110929.1"/>
    <property type="molecule type" value="Genomic_DNA"/>
</dbReference>
<dbReference type="Gene3D" id="2.130.10.120">
    <property type="entry name" value="Prolyl oligopeptidase, N-terminal domain"/>
    <property type="match status" value="1"/>
</dbReference>
<comment type="caution">
    <text evidence="3">The sequence shown here is derived from an EMBL/GenBank/DDBJ whole genome shotgun (WGS) entry which is preliminary data.</text>
</comment>
<protein>
    <recommendedName>
        <fullName evidence="2">Peptidase S9A N-terminal domain-containing protein</fullName>
    </recommendedName>
</protein>
<proteinExistence type="inferred from homology"/>
<evidence type="ECO:0000313" key="4">
    <source>
        <dbReference type="Proteomes" id="UP001211907"/>
    </source>
</evidence>
<accession>A0AAD5X9T8</accession>
<evidence type="ECO:0000313" key="3">
    <source>
        <dbReference type="EMBL" id="KAJ3110929.1"/>
    </source>
</evidence>
<reference evidence="3" key="1">
    <citation type="submission" date="2020-05" db="EMBL/GenBank/DDBJ databases">
        <title>Phylogenomic resolution of chytrid fungi.</title>
        <authorList>
            <person name="Stajich J.E."/>
            <person name="Amses K."/>
            <person name="Simmons R."/>
            <person name="Seto K."/>
            <person name="Myers J."/>
            <person name="Bonds A."/>
            <person name="Quandt C.A."/>
            <person name="Barry K."/>
            <person name="Liu P."/>
            <person name="Grigoriev I."/>
            <person name="Longcore J.E."/>
            <person name="James T.Y."/>
        </authorList>
    </citation>
    <scope>NUCLEOTIDE SEQUENCE</scope>
    <source>
        <strain evidence="3">JEL0513</strain>
    </source>
</reference>
<sequence>MPLPPPIAKKEPTIHPYHWLKDTSRSGKRKDIEVHLQAEEAYAQEQFAGISALADIIYKEALAKDLESDQGVPYYKGNYYYYRLYGKGDQYSLYCRRFESMYASEQVYFNPNLFTEYKTVIVKQVAVSPSGKLLAYVMDTAGDEKYAMYFKNLETGKLLFDLITGSSEEVVWGNDDSLYMSQDDLLA</sequence>
<evidence type="ECO:0000259" key="2">
    <source>
        <dbReference type="Pfam" id="PF02897"/>
    </source>
</evidence>
<dbReference type="Pfam" id="PF02897">
    <property type="entry name" value="Peptidase_S9_N"/>
    <property type="match status" value="1"/>
</dbReference>
<dbReference type="PANTHER" id="PTHR11757:SF19">
    <property type="entry name" value="PROLYL ENDOPEPTIDASE-LIKE"/>
    <property type="match status" value="1"/>
</dbReference>
<dbReference type="SUPFAM" id="SSF50993">
    <property type="entry name" value="Peptidase/esterase 'gauge' domain"/>
    <property type="match status" value="1"/>
</dbReference>
<dbReference type="Proteomes" id="UP001211907">
    <property type="component" value="Unassembled WGS sequence"/>
</dbReference>
<gene>
    <name evidence="3" type="ORF">HK100_002868</name>
</gene>
<keyword evidence="4" id="KW-1185">Reference proteome</keyword>
<comment type="similarity">
    <text evidence="1">Belongs to the peptidase S9A family.</text>
</comment>
<evidence type="ECO:0000256" key="1">
    <source>
        <dbReference type="ARBA" id="ARBA00005228"/>
    </source>
</evidence>
<dbReference type="PANTHER" id="PTHR11757">
    <property type="entry name" value="PROTEASE FAMILY S9A OLIGOPEPTIDASE"/>
    <property type="match status" value="1"/>
</dbReference>